<evidence type="ECO:0000256" key="2">
    <source>
        <dbReference type="SAM" id="Coils"/>
    </source>
</evidence>
<dbReference type="InterPro" id="IPR016047">
    <property type="entry name" value="M23ase_b-sheet_dom"/>
</dbReference>
<feature type="compositionally biased region" description="Polar residues" evidence="3">
    <location>
        <begin position="275"/>
        <end position="284"/>
    </location>
</feature>
<protein>
    <submittedName>
        <fullName evidence="6">Peptidoglycan DD-metalloendopeptidase family protein</fullName>
    </submittedName>
</protein>
<gene>
    <name evidence="6" type="ORF">GF339_10645</name>
</gene>
<evidence type="ECO:0000313" key="6">
    <source>
        <dbReference type="EMBL" id="MBD3325034.1"/>
    </source>
</evidence>
<evidence type="ECO:0000259" key="5">
    <source>
        <dbReference type="Pfam" id="PF01551"/>
    </source>
</evidence>
<dbReference type="CDD" id="cd12797">
    <property type="entry name" value="M23_peptidase"/>
    <property type="match status" value="1"/>
</dbReference>
<dbReference type="Proteomes" id="UP000649604">
    <property type="component" value="Unassembled WGS sequence"/>
</dbReference>
<dbReference type="GO" id="GO:0004222">
    <property type="term" value="F:metalloendopeptidase activity"/>
    <property type="evidence" value="ECO:0007669"/>
    <property type="project" value="TreeGrafter"/>
</dbReference>
<dbReference type="PANTHER" id="PTHR21666">
    <property type="entry name" value="PEPTIDASE-RELATED"/>
    <property type="match status" value="1"/>
</dbReference>
<evidence type="ECO:0000313" key="7">
    <source>
        <dbReference type="Proteomes" id="UP000649604"/>
    </source>
</evidence>
<dbReference type="Gene3D" id="6.10.250.3150">
    <property type="match status" value="1"/>
</dbReference>
<evidence type="ECO:0000256" key="1">
    <source>
        <dbReference type="ARBA" id="ARBA00022729"/>
    </source>
</evidence>
<dbReference type="InterPro" id="IPR011055">
    <property type="entry name" value="Dup_hybrid_motif"/>
</dbReference>
<sequence>MQRMFAAMAPIITRWTASLKSGKRWLLLMACLLVGLSASEAQEAPSDPKRTDLQSLQQQLKEKQANYKQLERQEQTLVTELQAIDQRLKASHQRLQQQKTALAQNAREREEIQQRLTRLKKQYATKQATLAKRLRAIYKMGKFGYLSPLLAISAQANTQQQLKYLQQISESDLTLINTTEQDMQAIRNEQKALKARQQEIEHLQHEIEQQSKTIAAQRHEKTQLLQRLRQDKQQFARMIHQLEASATELEDFLASLEAKQQKQQQEAKQARENPSAPQVTFPTNEQEIVKSYGQDFRANKGKLLWPVQGKIITNFGKILYPETNTYTFYKGVDIQAESGTPFYAVFKGVVKYADWFEGYGNLIILDHGGSFYTLYAHADEIAVKAGELVDTRQPLGKVGETESLKGPHLYFEVRAKGKPDNPQRWLAKLER</sequence>
<accession>A0A9D5Q5P2</accession>
<dbReference type="Gene3D" id="2.70.70.10">
    <property type="entry name" value="Glucose Permease (Domain IIA)"/>
    <property type="match status" value="1"/>
</dbReference>
<keyword evidence="2" id="KW-0175">Coiled coil</keyword>
<feature type="region of interest" description="Disordered" evidence="3">
    <location>
        <begin position="260"/>
        <end position="284"/>
    </location>
</feature>
<evidence type="ECO:0000256" key="4">
    <source>
        <dbReference type="SAM" id="SignalP"/>
    </source>
</evidence>
<feature type="coiled-coil region" evidence="2">
    <location>
        <begin position="53"/>
        <end position="129"/>
    </location>
</feature>
<dbReference type="Pfam" id="PF01551">
    <property type="entry name" value="Peptidase_M23"/>
    <property type="match status" value="1"/>
</dbReference>
<dbReference type="AlphaFoldDB" id="A0A9D5Q5P2"/>
<evidence type="ECO:0000256" key="3">
    <source>
        <dbReference type="SAM" id="MobiDB-lite"/>
    </source>
</evidence>
<feature type="chain" id="PRO_5038363392" evidence="4">
    <location>
        <begin position="44"/>
        <end position="431"/>
    </location>
</feature>
<feature type="signal peptide" evidence="4">
    <location>
        <begin position="1"/>
        <end position="43"/>
    </location>
</feature>
<dbReference type="SUPFAM" id="SSF51261">
    <property type="entry name" value="Duplicated hybrid motif"/>
    <property type="match status" value="1"/>
</dbReference>
<reference evidence="6" key="1">
    <citation type="submission" date="2019-11" db="EMBL/GenBank/DDBJ databases">
        <title>Microbial mats filling the niche in hypersaline microbial mats.</title>
        <authorList>
            <person name="Wong H.L."/>
            <person name="Macleod F.I."/>
            <person name="White R.A. III"/>
            <person name="Burns B.P."/>
        </authorList>
    </citation>
    <scope>NUCLEOTIDE SEQUENCE</scope>
    <source>
        <strain evidence="6">Rbin_158</strain>
    </source>
</reference>
<proteinExistence type="predicted"/>
<keyword evidence="1 4" id="KW-0732">Signal</keyword>
<name>A0A9D5Q5P2_9BACT</name>
<comment type="caution">
    <text evidence="6">The sequence shown here is derived from an EMBL/GenBank/DDBJ whole genome shotgun (WGS) entry which is preliminary data.</text>
</comment>
<feature type="domain" description="M23ase beta-sheet core" evidence="5">
    <location>
        <begin position="328"/>
        <end position="422"/>
    </location>
</feature>
<dbReference type="EMBL" id="WJJP01000340">
    <property type="protein sequence ID" value="MBD3325034.1"/>
    <property type="molecule type" value="Genomic_DNA"/>
</dbReference>
<dbReference type="InterPro" id="IPR050570">
    <property type="entry name" value="Cell_wall_metabolism_enzyme"/>
</dbReference>
<organism evidence="6 7">
    <name type="scientific">candidate division KSB3 bacterium</name>
    <dbReference type="NCBI Taxonomy" id="2044937"/>
    <lineage>
        <taxon>Bacteria</taxon>
        <taxon>candidate division KSB3</taxon>
    </lineage>
</organism>
<dbReference type="PANTHER" id="PTHR21666:SF289">
    <property type="entry name" value="L-ALA--D-GLU ENDOPEPTIDASE"/>
    <property type="match status" value="1"/>
</dbReference>